<dbReference type="HOGENOM" id="CLU_1398372_0_0_1"/>
<dbReference type="AlphaFoldDB" id="A0A0E0KQ99"/>
<dbReference type="EnsemblPlants" id="OPUNC04G09830.1">
    <property type="protein sequence ID" value="OPUNC04G09830.1"/>
    <property type="gene ID" value="OPUNC04G09830"/>
</dbReference>
<reference evidence="2" key="1">
    <citation type="submission" date="2015-04" db="UniProtKB">
        <authorList>
            <consortium name="EnsemblPlants"/>
        </authorList>
    </citation>
    <scope>IDENTIFICATION</scope>
</reference>
<name>A0A0E0KQ99_ORYPU</name>
<dbReference type="Gramene" id="OPUNC04G09830.1">
    <property type="protein sequence ID" value="OPUNC04G09830.1"/>
    <property type="gene ID" value="OPUNC04G09830"/>
</dbReference>
<evidence type="ECO:0000313" key="3">
    <source>
        <dbReference type="Proteomes" id="UP000026962"/>
    </source>
</evidence>
<evidence type="ECO:0000256" key="1">
    <source>
        <dbReference type="SAM" id="MobiDB-lite"/>
    </source>
</evidence>
<feature type="region of interest" description="Disordered" evidence="1">
    <location>
        <begin position="97"/>
        <end position="122"/>
    </location>
</feature>
<evidence type="ECO:0000313" key="2">
    <source>
        <dbReference type="EnsemblPlants" id="OPUNC04G09830.1"/>
    </source>
</evidence>
<reference evidence="2" key="2">
    <citation type="submission" date="2018-05" db="EMBL/GenBank/DDBJ databases">
        <title>OpunRS2 (Oryza punctata Reference Sequence Version 2).</title>
        <authorList>
            <person name="Zhang J."/>
            <person name="Kudrna D."/>
            <person name="Lee S."/>
            <person name="Talag J."/>
            <person name="Welchert J."/>
            <person name="Wing R.A."/>
        </authorList>
    </citation>
    <scope>NUCLEOTIDE SEQUENCE [LARGE SCALE GENOMIC DNA]</scope>
</reference>
<proteinExistence type="predicted"/>
<feature type="compositionally biased region" description="Pro residues" evidence="1">
    <location>
        <begin position="103"/>
        <end position="118"/>
    </location>
</feature>
<sequence length="195" mass="21224">MCKVFYYLKKSVAVVFDSRQVRQTRAVTTIRSQIQRPGSPIAPTHSASISPHRSPFLPLPRVAASTLHRRHVHRVAEASPLPRIAIGLAAVAALPSPSAAAAPPEPPPSPHPPPPHQPTPSRLLDHVFFPFRERPGVFPASNASCELAGPVYTEAGEGAKLLGVSFFDADLAVLEAVLVKKLQWLLKGTQEYWMR</sequence>
<organism evidence="2">
    <name type="scientific">Oryza punctata</name>
    <name type="common">Red rice</name>
    <dbReference type="NCBI Taxonomy" id="4537"/>
    <lineage>
        <taxon>Eukaryota</taxon>
        <taxon>Viridiplantae</taxon>
        <taxon>Streptophyta</taxon>
        <taxon>Embryophyta</taxon>
        <taxon>Tracheophyta</taxon>
        <taxon>Spermatophyta</taxon>
        <taxon>Magnoliopsida</taxon>
        <taxon>Liliopsida</taxon>
        <taxon>Poales</taxon>
        <taxon>Poaceae</taxon>
        <taxon>BOP clade</taxon>
        <taxon>Oryzoideae</taxon>
        <taxon>Oryzeae</taxon>
        <taxon>Oryzinae</taxon>
        <taxon>Oryza</taxon>
    </lineage>
</organism>
<feature type="region of interest" description="Disordered" evidence="1">
    <location>
        <begin position="34"/>
        <end position="53"/>
    </location>
</feature>
<accession>A0A0E0KQ99</accession>
<keyword evidence="3" id="KW-1185">Reference proteome</keyword>
<protein>
    <submittedName>
        <fullName evidence="2">Uncharacterized protein</fullName>
    </submittedName>
</protein>
<dbReference type="Proteomes" id="UP000026962">
    <property type="component" value="Chromosome 4"/>
</dbReference>